<dbReference type="AlphaFoldDB" id="A0A6J6RP86"/>
<protein>
    <submittedName>
        <fullName evidence="3">Unannotated protein</fullName>
    </submittedName>
</protein>
<accession>A0A6J6RP86</accession>
<gene>
    <name evidence="3" type="ORF">UFOPK2761_00026</name>
</gene>
<name>A0A6J6RP86_9ZZZZ</name>
<evidence type="ECO:0000313" key="3">
    <source>
        <dbReference type="EMBL" id="CAB4724259.1"/>
    </source>
</evidence>
<feature type="region of interest" description="Disordered" evidence="1">
    <location>
        <begin position="1"/>
        <end position="26"/>
    </location>
</feature>
<evidence type="ECO:0000256" key="2">
    <source>
        <dbReference type="SAM" id="Phobius"/>
    </source>
</evidence>
<sequence length="56" mass="5802">MSGHDDEGRADPGKRGPGYLWRPGASPQDDPLHLVVALVIGSILVGSIIAALVLGR</sequence>
<feature type="transmembrane region" description="Helical" evidence="2">
    <location>
        <begin position="32"/>
        <end position="54"/>
    </location>
</feature>
<reference evidence="3" key="1">
    <citation type="submission" date="2020-05" db="EMBL/GenBank/DDBJ databases">
        <authorList>
            <person name="Chiriac C."/>
            <person name="Salcher M."/>
            <person name="Ghai R."/>
            <person name="Kavagutti S V."/>
        </authorList>
    </citation>
    <scope>NUCLEOTIDE SEQUENCE</scope>
</reference>
<evidence type="ECO:0000256" key="1">
    <source>
        <dbReference type="SAM" id="MobiDB-lite"/>
    </source>
</evidence>
<dbReference type="EMBL" id="CAEZYQ010000001">
    <property type="protein sequence ID" value="CAB4724259.1"/>
    <property type="molecule type" value="Genomic_DNA"/>
</dbReference>
<feature type="compositionally biased region" description="Basic and acidic residues" evidence="1">
    <location>
        <begin position="1"/>
        <end position="14"/>
    </location>
</feature>
<keyword evidence="2" id="KW-0812">Transmembrane</keyword>
<proteinExistence type="predicted"/>
<keyword evidence="2" id="KW-0472">Membrane</keyword>
<organism evidence="3">
    <name type="scientific">freshwater metagenome</name>
    <dbReference type="NCBI Taxonomy" id="449393"/>
    <lineage>
        <taxon>unclassified sequences</taxon>
        <taxon>metagenomes</taxon>
        <taxon>ecological metagenomes</taxon>
    </lineage>
</organism>
<keyword evidence="2" id="KW-1133">Transmembrane helix</keyword>